<dbReference type="PANTHER" id="PTHR43029">
    <property type="entry name" value="AMMONIUM TRANSPORTER MEP2"/>
    <property type="match status" value="1"/>
</dbReference>
<dbReference type="GO" id="GO:0005886">
    <property type="term" value="C:plasma membrane"/>
    <property type="evidence" value="ECO:0007669"/>
    <property type="project" value="TreeGrafter"/>
</dbReference>
<gene>
    <name evidence="6" type="ORF">SADUNF_Sadunf06G0199000</name>
</gene>
<sequence>MPNETSPDWFNKADNAWQLTAATLVGLQSIPGLMILYGGGVKKKWALNFLHLWISTRLLEFLPFWGKANVDLDQKYLLTKAFL</sequence>
<evidence type="ECO:0000313" key="7">
    <source>
        <dbReference type="Proteomes" id="UP000657918"/>
    </source>
</evidence>
<dbReference type="InterPro" id="IPR001905">
    <property type="entry name" value="Ammonium_transpt"/>
</dbReference>
<proteinExistence type="predicted"/>
<keyword evidence="7" id="KW-1185">Reference proteome</keyword>
<comment type="subcellular location">
    <subcellularLocation>
        <location evidence="1">Membrane</location>
        <topology evidence="1">Multi-pass membrane protein</topology>
    </subcellularLocation>
</comment>
<dbReference type="GO" id="GO:0008519">
    <property type="term" value="F:ammonium channel activity"/>
    <property type="evidence" value="ECO:0007669"/>
    <property type="project" value="InterPro"/>
</dbReference>
<organism evidence="6 7">
    <name type="scientific">Salix dunnii</name>
    <dbReference type="NCBI Taxonomy" id="1413687"/>
    <lineage>
        <taxon>Eukaryota</taxon>
        <taxon>Viridiplantae</taxon>
        <taxon>Streptophyta</taxon>
        <taxon>Embryophyta</taxon>
        <taxon>Tracheophyta</taxon>
        <taxon>Spermatophyta</taxon>
        <taxon>Magnoliopsida</taxon>
        <taxon>eudicotyledons</taxon>
        <taxon>Gunneridae</taxon>
        <taxon>Pentapetalae</taxon>
        <taxon>rosids</taxon>
        <taxon>fabids</taxon>
        <taxon>Malpighiales</taxon>
        <taxon>Salicaceae</taxon>
        <taxon>Saliceae</taxon>
        <taxon>Salix</taxon>
    </lineage>
</organism>
<keyword evidence="2 5" id="KW-0812">Transmembrane</keyword>
<dbReference type="Proteomes" id="UP000657918">
    <property type="component" value="Unassembled WGS sequence"/>
</dbReference>
<evidence type="ECO:0000256" key="1">
    <source>
        <dbReference type="ARBA" id="ARBA00004141"/>
    </source>
</evidence>
<dbReference type="SUPFAM" id="SSF111352">
    <property type="entry name" value="Ammonium transporter"/>
    <property type="match status" value="1"/>
</dbReference>
<dbReference type="OrthoDB" id="534912at2759"/>
<comment type="caution">
    <text evidence="6">The sequence shown here is derived from an EMBL/GenBank/DDBJ whole genome shotgun (WGS) entry which is preliminary data.</text>
</comment>
<accession>A0A835K368</accession>
<protein>
    <submittedName>
        <fullName evidence="6">Uncharacterized protein</fullName>
    </submittedName>
</protein>
<dbReference type="AlphaFoldDB" id="A0A835K368"/>
<evidence type="ECO:0000256" key="3">
    <source>
        <dbReference type="ARBA" id="ARBA00022989"/>
    </source>
</evidence>
<dbReference type="Gene3D" id="1.10.3430.10">
    <property type="entry name" value="Ammonium transporter AmtB like domains"/>
    <property type="match status" value="1"/>
</dbReference>
<name>A0A835K368_9ROSI</name>
<dbReference type="PANTHER" id="PTHR43029:SF7">
    <property type="entry name" value="AMMONIUM TRANSPORTER 2 MEMBER 5"/>
    <property type="match status" value="1"/>
</dbReference>
<keyword evidence="3 5" id="KW-1133">Transmembrane helix</keyword>
<dbReference type="InterPro" id="IPR029020">
    <property type="entry name" value="Ammonium/urea_transptr"/>
</dbReference>
<feature type="transmembrane region" description="Helical" evidence="5">
    <location>
        <begin position="16"/>
        <end position="37"/>
    </location>
</feature>
<reference evidence="6 7" key="1">
    <citation type="submission" date="2020-10" db="EMBL/GenBank/DDBJ databases">
        <title>Plant Genome Project.</title>
        <authorList>
            <person name="Zhang R.-G."/>
        </authorList>
    </citation>
    <scope>NUCLEOTIDE SEQUENCE [LARGE SCALE GENOMIC DNA]</scope>
    <source>
        <strain evidence="6">FAFU-HL-1</strain>
        <tissue evidence="6">Leaf</tissue>
    </source>
</reference>
<evidence type="ECO:0000313" key="6">
    <source>
        <dbReference type="EMBL" id="KAF9681183.1"/>
    </source>
</evidence>
<evidence type="ECO:0000256" key="2">
    <source>
        <dbReference type="ARBA" id="ARBA00022692"/>
    </source>
</evidence>
<evidence type="ECO:0000256" key="5">
    <source>
        <dbReference type="SAM" id="Phobius"/>
    </source>
</evidence>
<dbReference type="EMBL" id="JADGMS010000006">
    <property type="protein sequence ID" value="KAF9681183.1"/>
    <property type="molecule type" value="Genomic_DNA"/>
</dbReference>
<keyword evidence="4 5" id="KW-0472">Membrane</keyword>
<evidence type="ECO:0000256" key="4">
    <source>
        <dbReference type="ARBA" id="ARBA00023136"/>
    </source>
</evidence>